<dbReference type="OrthoDB" id="182537at2157"/>
<proteinExistence type="predicted"/>
<keyword evidence="2" id="KW-1185">Reference proteome</keyword>
<protein>
    <recommendedName>
        <fullName evidence="3">Phage protein D</fullName>
    </recommendedName>
</protein>
<evidence type="ECO:0000313" key="1">
    <source>
        <dbReference type="EMBL" id="SFR68983.1"/>
    </source>
</evidence>
<sequence>MSLADVREKYGDFYVPRFVVEAGDTTFTEASGVVSQLSVSTSVDSAERFSFSLNNLYDQESREFEGIDWGLIDSDSPVTVSLGYGDTLVPMVVGTVESAEPKFPADGVPTVDVSGYGRLHELMTGTNTETWDRDTVEDRVTDSNVVRKVLERGGYGFSKVVIDETDLEFPRIVQDNKTDYQFVKQRAKRYNYEVFVTTDAFHFREPREDRSADFELAYGESLRSFSPRLNRARDVSRVNVRWNDRNGREVIEGSAEGADPNGDARDLRMPVESPAEAETVAASEAARIRQGRLTGRGETIGVPELVAGITVELDGVTETFNGRYYVESADHQISTSGYTTTFQVRKRKGGTT</sequence>
<organism evidence="1 2">
    <name type="scientific">Halogeometricum rufum</name>
    <dbReference type="NCBI Taxonomy" id="553469"/>
    <lineage>
        <taxon>Archaea</taxon>
        <taxon>Methanobacteriati</taxon>
        <taxon>Methanobacteriota</taxon>
        <taxon>Stenosarchaea group</taxon>
        <taxon>Halobacteria</taxon>
        <taxon>Halobacteriales</taxon>
        <taxon>Haloferacaceae</taxon>
        <taxon>Halogeometricum</taxon>
    </lineage>
</organism>
<evidence type="ECO:0008006" key="3">
    <source>
        <dbReference type="Google" id="ProtNLM"/>
    </source>
</evidence>
<dbReference type="Proteomes" id="UP000198531">
    <property type="component" value="Unassembled WGS sequence"/>
</dbReference>
<dbReference type="STRING" id="553469.SAMN04487947_3537"/>
<dbReference type="SUPFAM" id="SSF69279">
    <property type="entry name" value="Phage tail proteins"/>
    <property type="match status" value="1"/>
</dbReference>
<dbReference type="AlphaFoldDB" id="A0A1I6IQH4"/>
<gene>
    <name evidence="1" type="ORF">SAMN04487947_3537</name>
</gene>
<name>A0A1I6IQH4_9EURY</name>
<evidence type="ECO:0000313" key="2">
    <source>
        <dbReference type="Proteomes" id="UP000198531"/>
    </source>
</evidence>
<reference evidence="2" key="1">
    <citation type="submission" date="2016-10" db="EMBL/GenBank/DDBJ databases">
        <authorList>
            <person name="Varghese N."/>
            <person name="Submissions S."/>
        </authorList>
    </citation>
    <scope>NUCLEOTIDE SEQUENCE [LARGE SCALE GENOMIC DNA]</scope>
    <source>
        <strain evidence="2">CGMCC 1.7736</strain>
    </source>
</reference>
<dbReference type="RefSeq" id="WP_089810094.1">
    <property type="nucleotide sequence ID" value="NZ_FOYT01000004.1"/>
</dbReference>
<accession>A0A1I6IQH4</accession>
<dbReference type="EMBL" id="FOYT01000004">
    <property type="protein sequence ID" value="SFR68983.1"/>
    <property type="molecule type" value="Genomic_DNA"/>
</dbReference>